<reference evidence="3 4" key="1">
    <citation type="journal article" date="2011" name="J. Bacteriol.">
        <title>Complete Genome Sequence of the Aerobic Marine Methanotroph Methylomonas methanica MC09.</title>
        <authorList>
            <person name="Boden R."/>
            <person name="Cunliffe M."/>
            <person name="Scanlan J."/>
            <person name="Moussard H."/>
            <person name="Kits K.D."/>
            <person name="Klotz M.G."/>
            <person name="Jetten M.S."/>
            <person name="Vuilleumier S."/>
            <person name="Han J."/>
            <person name="Peters L."/>
            <person name="Mikhailova N."/>
            <person name="Teshima H."/>
            <person name="Tapia R."/>
            <person name="Kyrpides N."/>
            <person name="Ivanova N."/>
            <person name="Pagani I."/>
            <person name="Cheng J.F."/>
            <person name="Goodwin L."/>
            <person name="Han C."/>
            <person name="Hauser L."/>
            <person name="Land M.L."/>
            <person name="Lapidus A."/>
            <person name="Lucas S."/>
            <person name="Pitluck S."/>
            <person name="Woyke T."/>
            <person name="Stein L."/>
            <person name="Murrell J.C."/>
        </authorList>
    </citation>
    <scope>NUCLEOTIDE SEQUENCE [LARGE SCALE GENOMIC DNA]</scope>
    <source>
        <strain evidence="3 4">MC09</strain>
    </source>
</reference>
<dbReference type="OrthoDB" id="9779941at2"/>
<evidence type="ECO:0000313" key="4">
    <source>
        <dbReference type="Proteomes" id="UP000008888"/>
    </source>
</evidence>
<protein>
    <submittedName>
        <fullName evidence="3">Methyltransferase type 12</fullName>
    </submittedName>
</protein>
<proteinExistence type="predicted"/>
<dbReference type="InterPro" id="IPR041698">
    <property type="entry name" value="Methyltransf_25"/>
</dbReference>
<evidence type="ECO:0000256" key="1">
    <source>
        <dbReference type="ARBA" id="ARBA00022679"/>
    </source>
</evidence>
<dbReference type="PANTHER" id="PTHR43861:SF2">
    <property type="entry name" value="CARBOXY-S-ADENOSYL-L-METHIONINE SYNTHASE"/>
    <property type="match status" value="1"/>
</dbReference>
<dbReference type="Proteomes" id="UP000008888">
    <property type="component" value="Chromosome"/>
</dbReference>
<dbReference type="InterPro" id="IPR029063">
    <property type="entry name" value="SAM-dependent_MTases_sf"/>
</dbReference>
<feature type="domain" description="Methyltransferase" evidence="2">
    <location>
        <begin position="62"/>
        <end position="158"/>
    </location>
</feature>
<sequence length="242" mass="27504">MSKATNVGEGISVANASWTFGEDTPKKFTEHVRRSVPFYEEGHELVQQVSDFFVQPDSVCYELGVSTGVLIRKLAARHKPSVRWVGIDKEPNMIEQARLEIQNSGFKAENVELLADDINLFPYEPADFIVAYYTVQFIPPRLRQELLNRIYQSLNWGGGFVLFEKVRGPDARFQDIVSSLYAEYKLVQGYSPEEVIAKSRSLKGVLEPFSTQGNIDMIKRAGFLDVSTIFKWVCFEGFLCIK</sequence>
<gene>
    <name evidence="3" type="ordered locus">Metme_1164</name>
</gene>
<accession>F9ZWC3</accession>
<evidence type="ECO:0000259" key="2">
    <source>
        <dbReference type="Pfam" id="PF13649"/>
    </source>
</evidence>
<reference evidence="4" key="3">
    <citation type="submission" date="2011-05" db="EMBL/GenBank/DDBJ databases">
        <title>Complete sequence of Methylomonas methanica MC09.</title>
        <authorList>
            <consortium name="US DOE Joint Genome Institute"/>
            <person name="Lucas S."/>
            <person name="Han J."/>
            <person name="Lapidus A."/>
            <person name="Cheng J.-F."/>
            <person name="Goodwin L."/>
            <person name="Pitluck S."/>
            <person name="Peters L."/>
            <person name="Mikhailova N."/>
            <person name="Teshima H."/>
            <person name="Han C."/>
            <person name="Tapia R."/>
            <person name="Land M."/>
            <person name="Hauser L."/>
            <person name="Kyrpides N."/>
            <person name="Ivanova N."/>
            <person name="Pagani I."/>
            <person name="Stein L."/>
            <person name="Woyke T."/>
        </authorList>
    </citation>
    <scope>NUCLEOTIDE SEQUENCE [LARGE SCALE GENOMIC DNA]</scope>
    <source>
        <strain evidence="4">MC09</strain>
    </source>
</reference>
<evidence type="ECO:0000313" key="3">
    <source>
        <dbReference type="EMBL" id="AEF99592.1"/>
    </source>
</evidence>
<dbReference type="Gene3D" id="3.40.50.150">
    <property type="entry name" value="Vaccinia Virus protein VP39"/>
    <property type="match status" value="1"/>
</dbReference>
<keyword evidence="1 3" id="KW-0808">Transferase</keyword>
<dbReference type="EMBL" id="CP002738">
    <property type="protein sequence ID" value="AEF99592.1"/>
    <property type="molecule type" value="Genomic_DNA"/>
</dbReference>
<dbReference type="HOGENOM" id="CLU_078475_1_0_6"/>
<dbReference type="GO" id="GO:0032259">
    <property type="term" value="P:methylation"/>
    <property type="evidence" value="ECO:0007669"/>
    <property type="project" value="UniProtKB-KW"/>
</dbReference>
<dbReference type="SUPFAM" id="SSF53335">
    <property type="entry name" value="S-adenosyl-L-methionine-dependent methyltransferases"/>
    <property type="match status" value="1"/>
</dbReference>
<dbReference type="RefSeq" id="WP_013817857.1">
    <property type="nucleotide sequence ID" value="NC_015572.1"/>
</dbReference>
<dbReference type="eggNOG" id="COG2226">
    <property type="taxonomic scope" value="Bacteria"/>
</dbReference>
<dbReference type="KEGG" id="mmt:Metme_1164"/>
<dbReference type="CDD" id="cd02440">
    <property type="entry name" value="AdoMet_MTases"/>
    <property type="match status" value="1"/>
</dbReference>
<keyword evidence="4" id="KW-1185">Reference proteome</keyword>
<dbReference type="STRING" id="857087.Metme_1164"/>
<dbReference type="GO" id="GO:0008168">
    <property type="term" value="F:methyltransferase activity"/>
    <property type="evidence" value="ECO:0007669"/>
    <property type="project" value="UniProtKB-KW"/>
</dbReference>
<organism evidence="3 4">
    <name type="scientific">Methylomonas methanica (strain DSM 25384 / MC09)</name>
    <dbReference type="NCBI Taxonomy" id="857087"/>
    <lineage>
        <taxon>Bacteria</taxon>
        <taxon>Pseudomonadati</taxon>
        <taxon>Pseudomonadota</taxon>
        <taxon>Gammaproteobacteria</taxon>
        <taxon>Methylococcales</taxon>
        <taxon>Methylococcaceae</taxon>
        <taxon>Methylomonas</taxon>
    </lineage>
</organism>
<name>F9ZWC3_METMM</name>
<dbReference type="Pfam" id="PF13649">
    <property type="entry name" value="Methyltransf_25"/>
    <property type="match status" value="1"/>
</dbReference>
<dbReference type="PANTHER" id="PTHR43861">
    <property type="entry name" value="TRANS-ACONITATE 2-METHYLTRANSFERASE-RELATED"/>
    <property type="match status" value="1"/>
</dbReference>
<keyword evidence="3" id="KW-0489">Methyltransferase</keyword>
<dbReference type="AlphaFoldDB" id="F9ZWC3"/>
<reference key="2">
    <citation type="submission" date="2011-05" db="EMBL/GenBank/DDBJ databases">
        <title>Complete genome sequence of the aerobic marine methanotroph Methylomonas methanica MC09.</title>
        <authorList>
            <person name="Boden R."/>
            <person name="Cunliffe M."/>
            <person name="Scanlan J."/>
            <person name="Moussard H."/>
            <person name="Kits K.D."/>
            <person name="Klotz M."/>
            <person name="Jetten M."/>
            <person name="Vuilleumier S."/>
            <person name="Han J."/>
            <person name="Peters L."/>
            <person name="Mikhailova N."/>
            <person name="Teshima H."/>
            <person name="Tapia R."/>
            <person name="Kyrpides N."/>
            <person name="Ivanova N."/>
            <person name="Pagani I."/>
            <person name="Cheng J.-F."/>
            <person name="Goodwin L."/>
            <person name="Han C."/>
            <person name="Hauser L."/>
            <person name="Land M."/>
            <person name="Lapidus A."/>
            <person name="Lucas S."/>
            <person name="Pitluck S."/>
            <person name="Woyke T."/>
            <person name="Stein L.Y."/>
            <person name="Murrell C."/>
        </authorList>
    </citation>
    <scope>NUCLEOTIDE SEQUENCE</scope>
    <source>
        <strain>MC09</strain>
    </source>
</reference>